<feature type="transmembrane region" description="Helical" evidence="2">
    <location>
        <begin position="12"/>
        <end position="30"/>
    </location>
</feature>
<evidence type="ECO:0000256" key="2">
    <source>
        <dbReference type="SAM" id="Phobius"/>
    </source>
</evidence>
<proteinExistence type="predicted"/>
<dbReference type="AlphaFoldDB" id="A0A0G1KQP0"/>
<organism evidence="3 4">
    <name type="scientific">Candidatus Collierbacteria bacterium GW2011_GWA2_44_99</name>
    <dbReference type="NCBI Taxonomy" id="1618380"/>
    <lineage>
        <taxon>Bacteria</taxon>
        <taxon>Candidatus Collieribacteriota</taxon>
    </lineage>
</organism>
<sequence>MTTLSDKPRGGPLPFAFGILFGVAATFLFGTDEGRKLVKKVLDPSLPPTTPLIFPEETQHHSTLESPPPPSPLVRPVRPEPFKPTL</sequence>
<feature type="compositionally biased region" description="Basic and acidic residues" evidence="1">
    <location>
        <begin position="77"/>
        <end position="86"/>
    </location>
</feature>
<feature type="region of interest" description="Disordered" evidence="1">
    <location>
        <begin position="48"/>
        <end position="86"/>
    </location>
</feature>
<dbReference type="Proteomes" id="UP000034797">
    <property type="component" value="Unassembled WGS sequence"/>
</dbReference>
<name>A0A0G1KQP0_9BACT</name>
<keyword evidence="2" id="KW-0812">Transmembrane</keyword>
<keyword evidence="2" id="KW-0472">Membrane</keyword>
<evidence type="ECO:0000313" key="3">
    <source>
        <dbReference type="EMBL" id="KKT85883.1"/>
    </source>
</evidence>
<keyword evidence="2" id="KW-1133">Transmembrane helix</keyword>
<comment type="caution">
    <text evidence="3">The sequence shown here is derived from an EMBL/GenBank/DDBJ whole genome shotgun (WGS) entry which is preliminary data.</text>
</comment>
<protein>
    <submittedName>
        <fullName evidence="3">Uncharacterized protein</fullName>
    </submittedName>
</protein>
<dbReference type="EMBL" id="LCJW01000020">
    <property type="protein sequence ID" value="KKT85883.1"/>
    <property type="molecule type" value="Genomic_DNA"/>
</dbReference>
<gene>
    <name evidence="3" type="ORF">UW84_C0020G0019</name>
</gene>
<evidence type="ECO:0000256" key="1">
    <source>
        <dbReference type="SAM" id="MobiDB-lite"/>
    </source>
</evidence>
<reference evidence="3 4" key="1">
    <citation type="journal article" date="2015" name="Nature">
        <title>rRNA introns, odd ribosomes, and small enigmatic genomes across a large radiation of phyla.</title>
        <authorList>
            <person name="Brown C.T."/>
            <person name="Hug L.A."/>
            <person name="Thomas B.C."/>
            <person name="Sharon I."/>
            <person name="Castelle C.J."/>
            <person name="Singh A."/>
            <person name="Wilkins M.J."/>
            <person name="Williams K.H."/>
            <person name="Banfield J.F."/>
        </authorList>
    </citation>
    <scope>NUCLEOTIDE SEQUENCE [LARGE SCALE GENOMIC DNA]</scope>
</reference>
<accession>A0A0G1KQP0</accession>
<evidence type="ECO:0000313" key="4">
    <source>
        <dbReference type="Proteomes" id="UP000034797"/>
    </source>
</evidence>